<protein>
    <submittedName>
        <fullName evidence="1">Uncharacterized protein</fullName>
    </submittedName>
</protein>
<name>A0A9J5YL60_SOLCO</name>
<gene>
    <name evidence="1" type="ORF">H5410_031849</name>
</gene>
<dbReference type="Proteomes" id="UP000824120">
    <property type="component" value="Chromosome 6"/>
</dbReference>
<evidence type="ECO:0000313" key="1">
    <source>
        <dbReference type="EMBL" id="KAG5600479.1"/>
    </source>
</evidence>
<accession>A0A9J5YL60</accession>
<keyword evidence="2" id="KW-1185">Reference proteome</keyword>
<proteinExistence type="predicted"/>
<reference evidence="1 2" key="1">
    <citation type="submission" date="2020-09" db="EMBL/GenBank/DDBJ databases">
        <title>De no assembly of potato wild relative species, Solanum commersonii.</title>
        <authorList>
            <person name="Cho K."/>
        </authorList>
    </citation>
    <scope>NUCLEOTIDE SEQUENCE [LARGE SCALE GENOMIC DNA]</scope>
    <source>
        <strain evidence="1">LZ3.2</strain>
        <tissue evidence="1">Leaf</tissue>
    </source>
</reference>
<sequence length="78" mass="8750">MNFLQILHKSSQGGSLTWRAIGKIIHGPFLEAETNLTVMEGNWNLESLSFTIPKDIKPIIIAYYRSNKGGYHSLEVSS</sequence>
<evidence type="ECO:0000313" key="2">
    <source>
        <dbReference type="Proteomes" id="UP000824120"/>
    </source>
</evidence>
<comment type="caution">
    <text evidence="1">The sequence shown here is derived from an EMBL/GenBank/DDBJ whole genome shotgun (WGS) entry which is preliminary data.</text>
</comment>
<dbReference type="EMBL" id="JACXVP010000006">
    <property type="protein sequence ID" value="KAG5600479.1"/>
    <property type="molecule type" value="Genomic_DNA"/>
</dbReference>
<dbReference type="AlphaFoldDB" id="A0A9J5YL60"/>
<organism evidence="1 2">
    <name type="scientific">Solanum commersonii</name>
    <name type="common">Commerson's wild potato</name>
    <name type="synonym">Commerson's nightshade</name>
    <dbReference type="NCBI Taxonomy" id="4109"/>
    <lineage>
        <taxon>Eukaryota</taxon>
        <taxon>Viridiplantae</taxon>
        <taxon>Streptophyta</taxon>
        <taxon>Embryophyta</taxon>
        <taxon>Tracheophyta</taxon>
        <taxon>Spermatophyta</taxon>
        <taxon>Magnoliopsida</taxon>
        <taxon>eudicotyledons</taxon>
        <taxon>Gunneridae</taxon>
        <taxon>Pentapetalae</taxon>
        <taxon>asterids</taxon>
        <taxon>lamiids</taxon>
        <taxon>Solanales</taxon>
        <taxon>Solanaceae</taxon>
        <taxon>Solanoideae</taxon>
        <taxon>Solaneae</taxon>
        <taxon>Solanum</taxon>
    </lineage>
</organism>